<sequence length="268" mass="29085">MSSPARAPSPSFTLPSFREFRARIGDPPLPPPNDPNPDVPGGESVLSGIDGRAGLGISVSGERERIENLRRRLLEKMSLRTDDDYELPEIPIGRGQGGDETPPGIDENEEEEEEEDEAARAAAHAAALAVYEVPSDDDGGVPPRRIGFDLIAPRPAARDPAPGQPAAPPTRFTEEEHRQDLEAEAARQIGSRVRRLNLAHIQLMSGDRYGKDMGSQGCGLCARQEVPCRAYKASSRFSRNAGGACVLCRRRKKSCSLRLLPYVSPSLN</sequence>
<feature type="region of interest" description="Disordered" evidence="1">
    <location>
        <begin position="1"/>
        <end position="56"/>
    </location>
</feature>
<dbReference type="AlphaFoldDB" id="A0A6A5X4M1"/>
<gene>
    <name evidence="2" type="ORF">P154DRAFT_10855</name>
</gene>
<name>A0A6A5X4M1_9PLEO</name>
<feature type="region of interest" description="Disordered" evidence="1">
    <location>
        <begin position="76"/>
        <end position="118"/>
    </location>
</feature>
<feature type="compositionally biased region" description="Acidic residues" evidence="1">
    <location>
        <begin position="106"/>
        <end position="117"/>
    </location>
</feature>
<feature type="compositionally biased region" description="Pro residues" evidence="1">
    <location>
        <begin position="27"/>
        <end position="38"/>
    </location>
</feature>
<organism evidence="2 3">
    <name type="scientific">Amniculicola lignicola CBS 123094</name>
    <dbReference type="NCBI Taxonomy" id="1392246"/>
    <lineage>
        <taxon>Eukaryota</taxon>
        <taxon>Fungi</taxon>
        <taxon>Dikarya</taxon>
        <taxon>Ascomycota</taxon>
        <taxon>Pezizomycotina</taxon>
        <taxon>Dothideomycetes</taxon>
        <taxon>Pleosporomycetidae</taxon>
        <taxon>Pleosporales</taxon>
        <taxon>Amniculicolaceae</taxon>
        <taxon>Amniculicola</taxon>
    </lineage>
</organism>
<protein>
    <recommendedName>
        <fullName evidence="4">Zn(2)-C6 fungal-type domain-containing protein</fullName>
    </recommendedName>
</protein>
<dbReference type="EMBL" id="ML977556">
    <property type="protein sequence ID" value="KAF2007869.1"/>
    <property type="molecule type" value="Genomic_DNA"/>
</dbReference>
<evidence type="ECO:0000256" key="1">
    <source>
        <dbReference type="SAM" id="MobiDB-lite"/>
    </source>
</evidence>
<evidence type="ECO:0000313" key="2">
    <source>
        <dbReference type="EMBL" id="KAF2007869.1"/>
    </source>
</evidence>
<evidence type="ECO:0000313" key="3">
    <source>
        <dbReference type="Proteomes" id="UP000799779"/>
    </source>
</evidence>
<dbReference type="Proteomes" id="UP000799779">
    <property type="component" value="Unassembled WGS sequence"/>
</dbReference>
<accession>A0A6A5X4M1</accession>
<evidence type="ECO:0008006" key="4">
    <source>
        <dbReference type="Google" id="ProtNLM"/>
    </source>
</evidence>
<feature type="region of interest" description="Disordered" evidence="1">
    <location>
        <begin position="153"/>
        <end position="178"/>
    </location>
</feature>
<keyword evidence="3" id="KW-1185">Reference proteome</keyword>
<proteinExistence type="predicted"/>
<reference evidence="2" key="1">
    <citation type="journal article" date="2020" name="Stud. Mycol.">
        <title>101 Dothideomycetes genomes: a test case for predicting lifestyles and emergence of pathogens.</title>
        <authorList>
            <person name="Haridas S."/>
            <person name="Albert R."/>
            <person name="Binder M."/>
            <person name="Bloem J."/>
            <person name="Labutti K."/>
            <person name="Salamov A."/>
            <person name="Andreopoulos B."/>
            <person name="Baker S."/>
            <person name="Barry K."/>
            <person name="Bills G."/>
            <person name="Bluhm B."/>
            <person name="Cannon C."/>
            <person name="Castanera R."/>
            <person name="Culley D."/>
            <person name="Daum C."/>
            <person name="Ezra D."/>
            <person name="Gonzalez J."/>
            <person name="Henrissat B."/>
            <person name="Kuo A."/>
            <person name="Liang C."/>
            <person name="Lipzen A."/>
            <person name="Lutzoni F."/>
            <person name="Magnuson J."/>
            <person name="Mondo S."/>
            <person name="Nolan M."/>
            <person name="Ohm R."/>
            <person name="Pangilinan J."/>
            <person name="Park H.-J."/>
            <person name="Ramirez L."/>
            <person name="Alfaro M."/>
            <person name="Sun H."/>
            <person name="Tritt A."/>
            <person name="Yoshinaga Y."/>
            <person name="Zwiers L.-H."/>
            <person name="Turgeon B."/>
            <person name="Goodwin S."/>
            <person name="Spatafora J."/>
            <person name="Crous P."/>
            <person name="Grigoriev I."/>
        </authorList>
    </citation>
    <scope>NUCLEOTIDE SEQUENCE</scope>
    <source>
        <strain evidence="2">CBS 123094</strain>
    </source>
</reference>